<evidence type="ECO:0000259" key="4">
    <source>
        <dbReference type="Pfam" id="PF26580"/>
    </source>
</evidence>
<dbReference type="InterPro" id="IPR058644">
    <property type="entry name" value="Mtb12-like_C"/>
</dbReference>
<feature type="compositionally biased region" description="Low complexity" evidence="3">
    <location>
        <begin position="108"/>
        <end position="124"/>
    </location>
</feature>
<dbReference type="RefSeq" id="WP_232078984.1">
    <property type="nucleotide sequence ID" value="NZ_AP022576.1"/>
</dbReference>
<dbReference type="SUPFAM" id="SSF54427">
    <property type="entry name" value="NTF2-like"/>
    <property type="match status" value="1"/>
</dbReference>
<dbReference type="InterPro" id="IPR032710">
    <property type="entry name" value="NTF2-like_dom_sf"/>
</dbReference>
<comment type="similarity">
    <text evidence="2">Belongs to the MTB12 family.</text>
</comment>
<comment type="caution">
    <text evidence="5">The sequence shown here is derived from an EMBL/GenBank/DDBJ whole genome shotgun (WGS) entry which is preliminary data.</text>
</comment>
<keyword evidence="1" id="KW-0732">Signal</keyword>
<gene>
    <name evidence="5" type="ORF">AWC05_28365</name>
</gene>
<dbReference type="Gene3D" id="3.10.450.50">
    <property type="match status" value="1"/>
</dbReference>
<evidence type="ECO:0000256" key="2">
    <source>
        <dbReference type="ARBA" id="ARBA00093774"/>
    </source>
</evidence>
<reference evidence="5 6" key="1">
    <citation type="submission" date="2016-01" db="EMBL/GenBank/DDBJ databases">
        <title>The new phylogeny of the genus Mycobacterium.</title>
        <authorList>
            <person name="Tarcisio F."/>
            <person name="Conor M."/>
            <person name="Antonella G."/>
            <person name="Elisabetta G."/>
            <person name="Giulia F.S."/>
            <person name="Sara T."/>
            <person name="Anna F."/>
            <person name="Clotilde B."/>
            <person name="Roberto B."/>
            <person name="Veronica D.S."/>
            <person name="Fabio R."/>
            <person name="Monica P."/>
            <person name="Olivier J."/>
            <person name="Enrico T."/>
            <person name="Nicola S."/>
        </authorList>
    </citation>
    <scope>NUCLEOTIDE SEQUENCE [LARGE SCALE GENOMIC DNA]</scope>
    <source>
        <strain evidence="5 6">DSM 44852</strain>
    </source>
</reference>
<evidence type="ECO:0000256" key="1">
    <source>
        <dbReference type="ARBA" id="ARBA00022729"/>
    </source>
</evidence>
<dbReference type="Pfam" id="PF26580">
    <property type="entry name" value="Mtb12_C"/>
    <property type="match status" value="1"/>
</dbReference>
<organism evidence="5 6">
    <name type="scientific">Mycobacterium florentinum</name>
    <dbReference type="NCBI Taxonomy" id="292462"/>
    <lineage>
        <taxon>Bacteria</taxon>
        <taxon>Bacillati</taxon>
        <taxon>Actinomycetota</taxon>
        <taxon>Actinomycetes</taxon>
        <taxon>Mycobacteriales</taxon>
        <taxon>Mycobacteriaceae</taxon>
        <taxon>Mycobacterium</taxon>
        <taxon>Mycobacterium simiae complex</taxon>
    </lineage>
</organism>
<protein>
    <recommendedName>
        <fullName evidence="4">Low molecular weight antigen MTB12-like C-terminal domain-containing protein</fullName>
    </recommendedName>
</protein>
<dbReference type="AlphaFoldDB" id="A0A1X1U261"/>
<dbReference type="EMBL" id="LQOV01000021">
    <property type="protein sequence ID" value="ORV50925.1"/>
    <property type="molecule type" value="Genomic_DNA"/>
</dbReference>
<evidence type="ECO:0000313" key="6">
    <source>
        <dbReference type="Proteomes" id="UP000193010"/>
    </source>
</evidence>
<dbReference type="Proteomes" id="UP000193010">
    <property type="component" value="Unassembled WGS sequence"/>
</dbReference>
<proteinExistence type="inferred from homology"/>
<feature type="region of interest" description="Disordered" evidence="3">
    <location>
        <begin position="107"/>
        <end position="127"/>
    </location>
</feature>
<feature type="domain" description="Low molecular weight antigen MTB12-like C-terminal" evidence="4">
    <location>
        <begin position="61"/>
        <end position="136"/>
    </location>
</feature>
<name>A0A1X1U261_MYCFL</name>
<keyword evidence="6" id="KW-1185">Reference proteome</keyword>
<sequence>MIVAAIAVVAVLAVAGVFGYKYFIAGKSDEEQITALVATFATDFNNADGAGIDSLICGGKTKLSGVGGAFAAAYTSDGLRGILDENGAVSMSVANIRVNGNHATAQVTSTWSKSPTSPSTESSSFAKENGNWTICDASS</sequence>
<evidence type="ECO:0000256" key="3">
    <source>
        <dbReference type="SAM" id="MobiDB-lite"/>
    </source>
</evidence>
<evidence type="ECO:0000313" key="5">
    <source>
        <dbReference type="EMBL" id="ORV50925.1"/>
    </source>
</evidence>
<accession>A0A1X1U261</accession>